<proteinExistence type="predicted"/>
<protein>
    <submittedName>
        <fullName evidence="1">Uncharacterized protein</fullName>
    </submittedName>
</protein>
<reference evidence="1 2" key="1">
    <citation type="submission" date="2020-08" db="EMBL/GenBank/DDBJ databases">
        <title>Genomic Encyclopedia of Type Strains, Phase IV (KMG-IV): sequencing the most valuable type-strain genomes for metagenomic binning, comparative biology and taxonomic classification.</title>
        <authorList>
            <person name="Goeker M."/>
        </authorList>
    </citation>
    <scope>NUCLEOTIDE SEQUENCE [LARGE SCALE GENOMIC DNA]</scope>
    <source>
        <strain evidence="1 2">DSM 27568</strain>
    </source>
</reference>
<gene>
    <name evidence="1" type="ORF">GGR39_002100</name>
</gene>
<organism evidence="1 2">
    <name type="scientific">Novosphingobium fluoreni</name>
    <dbReference type="NCBI Taxonomy" id="1391222"/>
    <lineage>
        <taxon>Bacteria</taxon>
        <taxon>Pseudomonadati</taxon>
        <taxon>Pseudomonadota</taxon>
        <taxon>Alphaproteobacteria</taxon>
        <taxon>Sphingomonadales</taxon>
        <taxon>Sphingomonadaceae</taxon>
        <taxon>Novosphingobium</taxon>
    </lineage>
</organism>
<dbReference type="EMBL" id="JACIDY010000004">
    <property type="protein sequence ID" value="MBB3940443.1"/>
    <property type="molecule type" value="Genomic_DNA"/>
</dbReference>
<keyword evidence="2" id="KW-1185">Reference proteome</keyword>
<dbReference type="AlphaFoldDB" id="A0A7W6FYM6"/>
<evidence type="ECO:0000313" key="2">
    <source>
        <dbReference type="Proteomes" id="UP000561459"/>
    </source>
</evidence>
<evidence type="ECO:0000313" key="1">
    <source>
        <dbReference type="EMBL" id="MBB3940443.1"/>
    </source>
</evidence>
<accession>A0A7W6FYM6</accession>
<dbReference type="Proteomes" id="UP000561459">
    <property type="component" value="Unassembled WGS sequence"/>
</dbReference>
<name>A0A7W6FYM6_9SPHN</name>
<sequence>MLSSCMNKASSIVPVALVIGGTFTVGYETGECRTLQRERRLPDWNGSIAKAQDAAKR</sequence>
<comment type="caution">
    <text evidence="1">The sequence shown here is derived from an EMBL/GenBank/DDBJ whole genome shotgun (WGS) entry which is preliminary data.</text>
</comment>